<evidence type="ECO:0000313" key="2">
    <source>
        <dbReference type="Proteomes" id="UP000799118"/>
    </source>
</evidence>
<proteinExistence type="predicted"/>
<dbReference type="AlphaFoldDB" id="A0A6A4HP58"/>
<sequence length="231" mass="26307">MNLTLHTLKPSTQFQTRSEEKSTRTLIIDRLTLGRPRFAQARVDQLPQLYPLQVDEQIDDGVVTLELRARDWWIYCLHKASTIASMLVDSPLLPNQYYMLYSPFVLWPLPGKSNSRSGCVETPRTCFYDHIGLVREGDLSRCNADATYEHRTLRSKIRAIFRDCWSGHAGCSMATHSWYHRGLRPKEMDKTPNYASLPSVLSIFSSLTSNSNLASITISIIFISSTMTARS</sequence>
<organism evidence="1 2">
    <name type="scientific">Gymnopus androsaceus JB14</name>
    <dbReference type="NCBI Taxonomy" id="1447944"/>
    <lineage>
        <taxon>Eukaryota</taxon>
        <taxon>Fungi</taxon>
        <taxon>Dikarya</taxon>
        <taxon>Basidiomycota</taxon>
        <taxon>Agaricomycotina</taxon>
        <taxon>Agaricomycetes</taxon>
        <taxon>Agaricomycetidae</taxon>
        <taxon>Agaricales</taxon>
        <taxon>Marasmiineae</taxon>
        <taxon>Omphalotaceae</taxon>
        <taxon>Gymnopus</taxon>
    </lineage>
</organism>
<keyword evidence="2" id="KW-1185">Reference proteome</keyword>
<protein>
    <submittedName>
        <fullName evidence="1">Uncharacterized protein</fullName>
    </submittedName>
</protein>
<reference evidence="1" key="1">
    <citation type="journal article" date="2019" name="Environ. Microbiol.">
        <title>Fungal ecological strategies reflected in gene transcription - a case study of two litter decomposers.</title>
        <authorList>
            <person name="Barbi F."/>
            <person name="Kohler A."/>
            <person name="Barry K."/>
            <person name="Baskaran P."/>
            <person name="Daum C."/>
            <person name="Fauchery L."/>
            <person name="Ihrmark K."/>
            <person name="Kuo A."/>
            <person name="LaButti K."/>
            <person name="Lipzen A."/>
            <person name="Morin E."/>
            <person name="Grigoriev I.V."/>
            <person name="Henrissat B."/>
            <person name="Lindahl B."/>
            <person name="Martin F."/>
        </authorList>
    </citation>
    <scope>NUCLEOTIDE SEQUENCE</scope>
    <source>
        <strain evidence="1">JB14</strain>
    </source>
</reference>
<dbReference type="EMBL" id="ML769477">
    <property type="protein sequence ID" value="KAE9398824.1"/>
    <property type="molecule type" value="Genomic_DNA"/>
</dbReference>
<name>A0A6A4HP58_9AGAR</name>
<dbReference type="Proteomes" id="UP000799118">
    <property type="component" value="Unassembled WGS sequence"/>
</dbReference>
<accession>A0A6A4HP58</accession>
<gene>
    <name evidence="1" type="ORF">BT96DRAFT_994528</name>
</gene>
<evidence type="ECO:0000313" key="1">
    <source>
        <dbReference type="EMBL" id="KAE9398824.1"/>
    </source>
</evidence>